<dbReference type="Pfam" id="PF03004">
    <property type="entry name" value="Transposase_24"/>
    <property type="match status" value="1"/>
</dbReference>
<name>A0ABD1RF89_9LAMI</name>
<feature type="region of interest" description="Disordered" evidence="1">
    <location>
        <begin position="42"/>
        <end position="61"/>
    </location>
</feature>
<feature type="compositionally biased region" description="Polar residues" evidence="1">
    <location>
        <begin position="12"/>
        <end position="23"/>
    </location>
</feature>
<organism evidence="2 3">
    <name type="scientific">Abeliophyllum distichum</name>
    <dbReference type="NCBI Taxonomy" id="126358"/>
    <lineage>
        <taxon>Eukaryota</taxon>
        <taxon>Viridiplantae</taxon>
        <taxon>Streptophyta</taxon>
        <taxon>Embryophyta</taxon>
        <taxon>Tracheophyta</taxon>
        <taxon>Spermatophyta</taxon>
        <taxon>Magnoliopsida</taxon>
        <taxon>eudicotyledons</taxon>
        <taxon>Gunneridae</taxon>
        <taxon>Pentapetalae</taxon>
        <taxon>asterids</taxon>
        <taxon>lamiids</taxon>
        <taxon>Lamiales</taxon>
        <taxon>Oleaceae</taxon>
        <taxon>Forsythieae</taxon>
        <taxon>Abeliophyllum</taxon>
    </lineage>
</organism>
<evidence type="ECO:0000313" key="2">
    <source>
        <dbReference type="EMBL" id="KAL2487077.1"/>
    </source>
</evidence>
<dbReference type="EMBL" id="JBFOLK010000009">
    <property type="protein sequence ID" value="KAL2487077.1"/>
    <property type="molecule type" value="Genomic_DNA"/>
</dbReference>
<keyword evidence="3" id="KW-1185">Reference proteome</keyword>
<proteinExistence type="predicted"/>
<feature type="region of interest" description="Disordered" evidence="1">
    <location>
        <begin position="1"/>
        <end position="23"/>
    </location>
</feature>
<evidence type="ECO:0000313" key="3">
    <source>
        <dbReference type="Proteomes" id="UP001604336"/>
    </source>
</evidence>
<reference evidence="3" key="1">
    <citation type="submission" date="2024-07" db="EMBL/GenBank/DDBJ databases">
        <title>Two chromosome-level genome assemblies of Korean endemic species Abeliophyllum distichum and Forsythia ovata (Oleaceae).</title>
        <authorList>
            <person name="Jang H."/>
        </authorList>
    </citation>
    <scope>NUCLEOTIDE SEQUENCE [LARGE SCALE GENOMIC DNA]</scope>
</reference>
<dbReference type="InterPro" id="IPR004252">
    <property type="entry name" value="Probable_transposase_24"/>
</dbReference>
<evidence type="ECO:0000256" key="1">
    <source>
        <dbReference type="SAM" id="MobiDB-lite"/>
    </source>
</evidence>
<dbReference type="Proteomes" id="UP001604336">
    <property type="component" value="Unassembled WGS sequence"/>
</dbReference>
<accession>A0ABD1RF89</accession>
<protein>
    <submittedName>
        <fullName evidence="2">Transposase</fullName>
    </submittedName>
</protein>
<gene>
    <name evidence="2" type="ORF">Adt_31833</name>
</gene>
<sequence length="238" mass="26881">MASDESDVEVTVNENQQPQPKIQIYPTSTGEISSFLESMADVMSHGGDSAGDPPQQPSHRLDSACKKMPLPIAFDNVERIIQSIENNTKYFTRLVGNQSYFNLQGDRLPDEYRAVCAAVDYLAADRYHNYKLKAHNHLKERSSKNKVNWGKAKYQSVQGSKSFSATRYDERDPETQQWPGIIESFRTFHTLRDGNWVNPQVASDYDKLVELRKTQQTQVVSSGAPLDQRAMSVGLDGF</sequence>
<comment type="caution">
    <text evidence="2">The sequence shown here is derived from an EMBL/GenBank/DDBJ whole genome shotgun (WGS) entry which is preliminary data.</text>
</comment>
<dbReference type="AlphaFoldDB" id="A0ABD1RF89"/>